<feature type="transmembrane region" description="Helical" evidence="7">
    <location>
        <begin position="12"/>
        <end position="36"/>
    </location>
</feature>
<comment type="subcellular location">
    <subcellularLocation>
        <location evidence="1">Cell membrane</location>
        <topology evidence="1">Multi-pass membrane protein</topology>
    </subcellularLocation>
</comment>
<dbReference type="STRING" id="1859473.BG261_05835"/>
<dbReference type="SMART" id="SM00382">
    <property type="entry name" value="AAA"/>
    <property type="match status" value="1"/>
</dbReference>
<evidence type="ECO:0000259" key="8">
    <source>
        <dbReference type="PROSITE" id="PS50893"/>
    </source>
</evidence>
<dbReference type="GO" id="GO:0015421">
    <property type="term" value="F:ABC-type oligopeptide transporter activity"/>
    <property type="evidence" value="ECO:0007669"/>
    <property type="project" value="TreeGrafter"/>
</dbReference>
<dbReference type="OrthoDB" id="95687at2"/>
<dbReference type="RefSeq" id="WP_070792842.1">
    <property type="nucleotide sequence ID" value="NZ_MKIR01000024.1"/>
</dbReference>
<evidence type="ECO:0000256" key="4">
    <source>
        <dbReference type="ARBA" id="ARBA00022840"/>
    </source>
</evidence>
<organism evidence="10 11">
    <name type="scientific">Floricoccus tropicus</name>
    <dbReference type="NCBI Taxonomy" id="1859473"/>
    <lineage>
        <taxon>Bacteria</taxon>
        <taxon>Bacillati</taxon>
        <taxon>Bacillota</taxon>
        <taxon>Bacilli</taxon>
        <taxon>Lactobacillales</taxon>
        <taxon>Streptococcaceae</taxon>
        <taxon>Floricoccus</taxon>
    </lineage>
</organism>
<keyword evidence="6 7" id="KW-0472">Membrane</keyword>
<dbReference type="GO" id="GO:0005524">
    <property type="term" value="F:ATP binding"/>
    <property type="evidence" value="ECO:0007669"/>
    <property type="project" value="UniProtKB-KW"/>
</dbReference>
<dbReference type="PANTHER" id="PTHR43394:SF1">
    <property type="entry name" value="ATP-BINDING CASSETTE SUB-FAMILY B MEMBER 10, MITOCHONDRIAL"/>
    <property type="match status" value="1"/>
</dbReference>
<dbReference type="Pfam" id="PF00005">
    <property type="entry name" value="ABC_tran"/>
    <property type="match status" value="1"/>
</dbReference>
<feature type="domain" description="ABC transporter" evidence="8">
    <location>
        <begin position="327"/>
        <end position="539"/>
    </location>
</feature>
<keyword evidence="2 7" id="KW-0812">Transmembrane</keyword>
<evidence type="ECO:0000256" key="3">
    <source>
        <dbReference type="ARBA" id="ARBA00022741"/>
    </source>
</evidence>
<keyword evidence="11" id="KW-1185">Reference proteome</keyword>
<evidence type="ECO:0000256" key="1">
    <source>
        <dbReference type="ARBA" id="ARBA00004651"/>
    </source>
</evidence>
<reference evidence="11" key="1">
    <citation type="submission" date="2016-09" db="EMBL/GenBank/DDBJ databases">
        <title>Draft genome sequence of a novel species of the family Streptococcaceae isolated from flowers.</title>
        <authorList>
            <person name="Chuah L.-O."/>
            <person name="Yap K.-P."/>
            <person name="Thong K.L."/>
            <person name="Liong M.T."/>
            <person name="Ahmad R."/>
            <person name="Rusul G."/>
        </authorList>
    </citation>
    <scope>NUCLEOTIDE SEQUENCE [LARGE SCALE GENOMIC DNA]</scope>
    <source>
        <strain evidence="11">DF1</strain>
    </source>
</reference>
<feature type="transmembrane region" description="Helical" evidence="7">
    <location>
        <begin position="48"/>
        <end position="65"/>
    </location>
</feature>
<dbReference type="InterPro" id="IPR003593">
    <property type="entry name" value="AAA+_ATPase"/>
</dbReference>
<dbReference type="PANTHER" id="PTHR43394">
    <property type="entry name" value="ATP-DEPENDENT PERMEASE MDL1, MITOCHONDRIAL"/>
    <property type="match status" value="1"/>
</dbReference>
<keyword evidence="5 7" id="KW-1133">Transmembrane helix</keyword>
<dbReference type="InterPro" id="IPR003439">
    <property type="entry name" value="ABC_transporter-like_ATP-bd"/>
</dbReference>
<evidence type="ECO:0008006" key="12">
    <source>
        <dbReference type="Google" id="ProtNLM"/>
    </source>
</evidence>
<feature type="transmembrane region" description="Helical" evidence="7">
    <location>
        <begin position="127"/>
        <end position="145"/>
    </location>
</feature>
<dbReference type="SUPFAM" id="SSF90123">
    <property type="entry name" value="ABC transporter transmembrane region"/>
    <property type="match status" value="1"/>
</dbReference>
<dbReference type="Proteomes" id="UP000178622">
    <property type="component" value="Unassembled WGS sequence"/>
</dbReference>
<keyword evidence="4" id="KW-0067">ATP-binding</keyword>
<comment type="caution">
    <text evidence="10">The sequence shown here is derived from an EMBL/GenBank/DDBJ whole genome shotgun (WGS) entry which is preliminary data.</text>
</comment>
<dbReference type="InterPro" id="IPR039421">
    <property type="entry name" value="Type_1_exporter"/>
</dbReference>
<dbReference type="SUPFAM" id="SSF52540">
    <property type="entry name" value="P-loop containing nucleoside triphosphate hydrolases"/>
    <property type="match status" value="1"/>
</dbReference>
<evidence type="ECO:0000256" key="2">
    <source>
        <dbReference type="ARBA" id="ARBA00022692"/>
    </source>
</evidence>
<dbReference type="InterPro" id="IPR011527">
    <property type="entry name" value="ABC1_TM_dom"/>
</dbReference>
<evidence type="ECO:0000259" key="9">
    <source>
        <dbReference type="PROSITE" id="PS50929"/>
    </source>
</evidence>
<dbReference type="InterPro" id="IPR036640">
    <property type="entry name" value="ABC1_TM_sf"/>
</dbReference>
<protein>
    <recommendedName>
        <fullName evidence="12">ABC transporter ATP-binding protein</fullName>
    </recommendedName>
</protein>
<dbReference type="AlphaFoldDB" id="A0A1E8GJL2"/>
<evidence type="ECO:0000256" key="6">
    <source>
        <dbReference type="ARBA" id="ARBA00023136"/>
    </source>
</evidence>
<feature type="domain" description="ABC transmembrane type-1" evidence="9">
    <location>
        <begin position="13"/>
        <end position="294"/>
    </location>
</feature>
<sequence length="539" mass="60459">MKKYFKNHKNEFIIYLLAAIVTSLFSAGIGFLYSALTSAALGNSFKKFILVAVFAVVYLIFDAYFDYIPRYKKSVLVNSIMNSMRKDLSAYYLKQDLYELNKEDPAVRTSRLVNDLDVIENEYLRPILSIIQTSFLFIFSLVGAFYLQGVLTIIMLVVCFVPFLAPLINQKILSGNKKDYQKAKKNYLSAFESFSRNISTVVITNSQKIFSKILGQASQNMKDSNDEFKKQEGKTIAISYGLSNIVYSGTWIIGGIFVFNKQLTVPGLIAMTTLMNTVAGPIQYLSELVTDLSSSKEVVQDYFNTINQDQITSDEKEHSFSEEIIKLYLDNITYSVKGKELFDKLNCEFDKNKKYAIKGESGAGKSTLLKILMGIIKPDKGSIKVNGLNLQEMSSYDYYDHIAYVPQKTAIFPASIAENITMFGPVDAEKVKICLEKAGLSKLILGFEAGIDTKLTAETKLSGGEERRLDIARALYRDANVLIFDEPTSGLDSINENLISEAIGKIENKIIIVVTHSNSKEFLGNFDQILKLENGKLNK</sequence>
<dbReference type="Gene3D" id="1.20.1560.10">
    <property type="entry name" value="ABC transporter type 1, transmembrane domain"/>
    <property type="match status" value="1"/>
</dbReference>
<dbReference type="PROSITE" id="PS50929">
    <property type="entry name" value="ABC_TM1F"/>
    <property type="match status" value="1"/>
</dbReference>
<dbReference type="GO" id="GO:0016887">
    <property type="term" value="F:ATP hydrolysis activity"/>
    <property type="evidence" value="ECO:0007669"/>
    <property type="project" value="InterPro"/>
</dbReference>
<dbReference type="GO" id="GO:0005886">
    <property type="term" value="C:plasma membrane"/>
    <property type="evidence" value="ECO:0007669"/>
    <property type="project" value="UniProtKB-SubCell"/>
</dbReference>
<feature type="transmembrane region" description="Helical" evidence="7">
    <location>
        <begin position="151"/>
        <end position="168"/>
    </location>
</feature>
<dbReference type="EMBL" id="MKIR01000024">
    <property type="protein sequence ID" value="OFI48441.1"/>
    <property type="molecule type" value="Genomic_DNA"/>
</dbReference>
<dbReference type="Gene3D" id="3.40.50.300">
    <property type="entry name" value="P-loop containing nucleotide triphosphate hydrolases"/>
    <property type="match status" value="1"/>
</dbReference>
<dbReference type="InterPro" id="IPR027417">
    <property type="entry name" value="P-loop_NTPase"/>
</dbReference>
<dbReference type="PROSITE" id="PS50893">
    <property type="entry name" value="ABC_TRANSPORTER_2"/>
    <property type="match status" value="1"/>
</dbReference>
<accession>A0A1E8GJL2</accession>
<name>A0A1E8GJL2_9LACT</name>
<dbReference type="Pfam" id="PF00664">
    <property type="entry name" value="ABC_membrane"/>
    <property type="match status" value="1"/>
</dbReference>
<evidence type="ECO:0000313" key="10">
    <source>
        <dbReference type="EMBL" id="OFI48441.1"/>
    </source>
</evidence>
<evidence type="ECO:0000256" key="7">
    <source>
        <dbReference type="SAM" id="Phobius"/>
    </source>
</evidence>
<feature type="transmembrane region" description="Helical" evidence="7">
    <location>
        <begin position="237"/>
        <end position="259"/>
    </location>
</feature>
<proteinExistence type="predicted"/>
<evidence type="ECO:0000256" key="5">
    <source>
        <dbReference type="ARBA" id="ARBA00022989"/>
    </source>
</evidence>
<keyword evidence="3" id="KW-0547">Nucleotide-binding</keyword>
<dbReference type="CDD" id="cd03228">
    <property type="entry name" value="ABCC_MRP_Like"/>
    <property type="match status" value="1"/>
</dbReference>
<gene>
    <name evidence="10" type="ORF">BG261_05835</name>
</gene>
<evidence type="ECO:0000313" key="11">
    <source>
        <dbReference type="Proteomes" id="UP000178622"/>
    </source>
</evidence>